<dbReference type="SUPFAM" id="SSF53335">
    <property type="entry name" value="S-adenosyl-L-methionine-dependent methyltransferases"/>
    <property type="match status" value="1"/>
</dbReference>
<evidence type="ECO:0000313" key="5">
    <source>
        <dbReference type="Proteomes" id="UP000034181"/>
    </source>
</evidence>
<dbReference type="GO" id="GO:1904047">
    <property type="term" value="F:S-adenosyl-L-methionine binding"/>
    <property type="evidence" value="ECO:0007669"/>
    <property type="project" value="TreeGrafter"/>
</dbReference>
<dbReference type="GO" id="GO:0009007">
    <property type="term" value="F:site-specific DNA-methyltransferase (adenine-specific) activity"/>
    <property type="evidence" value="ECO:0007669"/>
    <property type="project" value="UniProtKB-EC"/>
</dbReference>
<accession>A0A0G0KE52</accession>
<evidence type="ECO:0000313" key="4">
    <source>
        <dbReference type="EMBL" id="KKQ73770.1"/>
    </source>
</evidence>
<name>A0A0G0KE52_9BACT</name>
<protein>
    <submittedName>
        <fullName evidence="4">Putative methyltransferase</fullName>
    </submittedName>
</protein>
<keyword evidence="1 4" id="KW-0489">Methyltransferase</keyword>
<feature type="non-terminal residue" evidence="4">
    <location>
        <position position="1"/>
    </location>
</feature>
<dbReference type="Proteomes" id="UP000034181">
    <property type="component" value="Unassembled WGS sequence"/>
</dbReference>
<dbReference type="GO" id="GO:0009307">
    <property type="term" value="P:DNA restriction-modification system"/>
    <property type="evidence" value="ECO:0007669"/>
    <property type="project" value="InterPro"/>
</dbReference>
<reference evidence="4 5" key="1">
    <citation type="journal article" date="2015" name="Nature">
        <title>rRNA introns, odd ribosomes, and small enigmatic genomes across a large radiation of phyla.</title>
        <authorList>
            <person name="Brown C.T."/>
            <person name="Hug L.A."/>
            <person name="Thomas B.C."/>
            <person name="Sharon I."/>
            <person name="Castelle C.J."/>
            <person name="Singh A."/>
            <person name="Wilkins M.J."/>
            <person name="Williams K.H."/>
            <person name="Banfield J.F."/>
        </authorList>
    </citation>
    <scope>NUCLEOTIDE SEQUENCE [LARGE SCALE GENOMIC DNA]</scope>
</reference>
<organism evidence="4 5">
    <name type="scientific">Candidatus Woesebacteria bacterium GW2011_GWB1_38_5b</name>
    <dbReference type="NCBI Taxonomy" id="1618569"/>
    <lineage>
        <taxon>Bacteria</taxon>
        <taxon>Candidatus Woeseibacteriota</taxon>
    </lineage>
</organism>
<proteinExistence type="predicted"/>
<gene>
    <name evidence="4" type="ORF">US96_C0053G0001</name>
</gene>
<dbReference type="GO" id="GO:0043565">
    <property type="term" value="F:sequence-specific DNA binding"/>
    <property type="evidence" value="ECO:0007669"/>
    <property type="project" value="TreeGrafter"/>
</dbReference>
<keyword evidence="2 4" id="KW-0808">Transferase</keyword>
<keyword evidence="3" id="KW-0949">S-adenosyl-L-methionine</keyword>
<sequence length="147" mass="17269">IQKLSFGGKVSSQSFGISPSSPPRFNYLRLEDDLSQAHMRLSRAWIEHLDWQTCLKKWDRDYTLHFMDPPYWETEGYGVSFPLEEYYKIAEAMRNMKGSAVLTINDHPEMRKVFKGFQMETVSINYTIGGGGKGKDRREMIYRNWKD</sequence>
<dbReference type="EMBL" id="LBUZ01000053">
    <property type="protein sequence ID" value="KKQ73770.1"/>
    <property type="molecule type" value="Genomic_DNA"/>
</dbReference>
<dbReference type="GO" id="GO:0006298">
    <property type="term" value="P:mismatch repair"/>
    <property type="evidence" value="ECO:0007669"/>
    <property type="project" value="TreeGrafter"/>
</dbReference>
<dbReference type="PANTHER" id="PTHR30481:SF4">
    <property type="entry name" value="SITE-SPECIFIC DNA-METHYLTRANSFERASE (ADENINE-SPECIFIC)"/>
    <property type="match status" value="1"/>
</dbReference>
<dbReference type="PANTHER" id="PTHR30481">
    <property type="entry name" value="DNA ADENINE METHYLASE"/>
    <property type="match status" value="1"/>
</dbReference>
<dbReference type="GO" id="GO:0032259">
    <property type="term" value="P:methylation"/>
    <property type="evidence" value="ECO:0007669"/>
    <property type="project" value="UniProtKB-KW"/>
</dbReference>
<evidence type="ECO:0000256" key="2">
    <source>
        <dbReference type="ARBA" id="ARBA00022679"/>
    </source>
</evidence>
<dbReference type="InterPro" id="IPR012327">
    <property type="entry name" value="MeTrfase_D12"/>
</dbReference>
<dbReference type="InterPro" id="IPR029063">
    <property type="entry name" value="SAM-dependent_MTases_sf"/>
</dbReference>
<comment type="caution">
    <text evidence="4">The sequence shown here is derived from an EMBL/GenBank/DDBJ whole genome shotgun (WGS) entry which is preliminary data.</text>
</comment>
<dbReference type="AlphaFoldDB" id="A0A0G0KE52"/>
<evidence type="ECO:0000256" key="3">
    <source>
        <dbReference type="ARBA" id="ARBA00022691"/>
    </source>
</evidence>
<dbReference type="Gene3D" id="3.40.50.150">
    <property type="entry name" value="Vaccinia Virus protein VP39"/>
    <property type="match status" value="1"/>
</dbReference>
<evidence type="ECO:0000256" key="1">
    <source>
        <dbReference type="ARBA" id="ARBA00022603"/>
    </source>
</evidence>